<evidence type="ECO:0000313" key="2">
    <source>
        <dbReference type="EMBL" id="KAL0912420.1"/>
    </source>
</evidence>
<feature type="coiled-coil region" evidence="1">
    <location>
        <begin position="96"/>
        <end position="300"/>
    </location>
</feature>
<protein>
    <submittedName>
        <fullName evidence="2">Uncharacterized protein</fullName>
    </submittedName>
</protein>
<reference evidence="2 3" key="1">
    <citation type="journal article" date="2024" name="Plant Biotechnol. J.">
        <title>Dendrobium thyrsiflorum genome and its molecular insights into genes involved in important horticultural traits.</title>
        <authorList>
            <person name="Chen B."/>
            <person name="Wang J.Y."/>
            <person name="Zheng P.J."/>
            <person name="Li K.L."/>
            <person name="Liang Y.M."/>
            <person name="Chen X.F."/>
            <person name="Zhang C."/>
            <person name="Zhao X."/>
            <person name="He X."/>
            <person name="Zhang G.Q."/>
            <person name="Liu Z.J."/>
            <person name="Xu Q."/>
        </authorList>
    </citation>
    <scope>NUCLEOTIDE SEQUENCE [LARGE SCALE GENOMIC DNA]</scope>
    <source>
        <strain evidence="2">GZMU011</strain>
    </source>
</reference>
<dbReference type="PANTHER" id="PTHR35164">
    <property type="entry name" value="EXPRESSED PROTEIN"/>
    <property type="match status" value="1"/>
</dbReference>
<organism evidence="2 3">
    <name type="scientific">Dendrobium thyrsiflorum</name>
    <name type="common">Pinecone-like raceme dendrobium</name>
    <name type="synonym">Orchid</name>
    <dbReference type="NCBI Taxonomy" id="117978"/>
    <lineage>
        <taxon>Eukaryota</taxon>
        <taxon>Viridiplantae</taxon>
        <taxon>Streptophyta</taxon>
        <taxon>Embryophyta</taxon>
        <taxon>Tracheophyta</taxon>
        <taxon>Spermatophyta</taxon>
        <taxon>Magnoliopsida</taxon>
        <taxon>Liliopsida</taxon>
        <taxon>Asparagales</taxon>
        <taxon>Orchidaceae</taxon>
        <taxon>Epidendroideae</taxon>
        <taxon>Malaxideae</taxon>
        <taxon>Dendrobiinae</taxon>
        <taxon>Dendrobium</taxon>
    </lineage>
</organism>
<evidence type="ECO:0000313" key="3">
    <source>
        <dbReference type="Proteomes" id="UP001552299"/>
    </source>
</evidence>
<gene>
    <name evidence="2" type="ORF">M5K25_018390</name>
</gene>
<accession>A0ABD0UI67</accession>
<sequence length="492" mass="56556">MASKVSERKSYFKFPLLQEKQRSVRVSDMQHQMGELHEGLRRAKDERCRALEELAELKKMDGDFKDTIRPIELQDSKAQDSERKILELMIFQTKQLEQTNISFEEAKLEIKNLKEIIRKIERSARSESKKVGAFDSARTQEEMMKLRKELRLALEAEDKSKIAMDDFAILLKELSTDANQAKAQLADRQAELDKAIEEAKNTKSLLQSTEQKLMDALNGYDKLKLEYEESVSASKAKEDSFLSCLNVSEEDITKWKQDNSRLNDDWKVAREDNTKLRQIMKEAVNEAIALKEAAEIIRSENFQMKDQLFEKGNSLQQIQQDYESLKVSEAAALDSVRELNDLLGSTSASTSKKTSNLSEFGSFRLPQTTNHDAKARRSLKIFSSEKWKPNDNPIWNGRRHSVGEQGMFNGSTFDREKSIESSSIMFSSLRKASDNRVPSSLFSESERRTIDTNAFDHLEGIQYTGNDNMDVNKKKTIFGRLVDTLRRISFHK</sequence>
<dbReference type="EMBL" id="JANQDX010000014">
    <property type="protein sequence ID" value="KAL0912420.1"/>
    <property type="molecule type" value="Genomic_DNA"/>
</dbReference>
<proteinExistence type="predicted"/>
<dbReference type="AlphaFoldDB" id="A0ABD0UI67"/>
<keyword evidence="1" id="KW-0175">Coiled coil</keyword>
<dbReference type="Proteomes" id="UP001552299">
    <property type="component" value="Unassembled WGS sequence"/>
</dbReference>
<comment type="caution">
    <text evidence="2">The sequence shown here is derived from an EMBL/GenBank/DDBJ whole genome shotgun (WGS) entry which is preliminary data.</text>
</comment>
<keyword evidence="3" id="KW-1185">Reference proteome</keyword>
<evidence type="ECO:0000256" key="1">
    <source>
        <dbReference type="SAM" id="Coils"/>
    </source>
</evidence>
<name>A0ABD0UI67_DENTH</name>
<dbReference type="PANTHER" id="PTHR35164:SF9">
    <property type="entry name" value="EXPRESSED PROTEIN"/>
    <property type="match status" value="1"/>
</dbReference>